<name>J3P872_GAET3</name>
<dbReference type="HOGENOM" id="CLU_1510699_0_0_1"/>
<dbReference type="Proteomes" id="UP000006039">
    <property type="component" value="Unassembled WGS sequence"/>
</dbReference>
<proteinExistence type="predicted"/>
<evidence type="ECO:0000313" key="1">
    <source>
        <dbReference type="EMBL" id="EJT72855.1"/>
    </source>
</evidence>
<reference evidence="1" key="2">
    <citation type="submission" date="2010-07" db="EMBL/GenBank/DDBJ databases">
        <authorList>
            <consortium name="The Broad Institute Genome Sequencing Platform"/>
            <consortium name="Broad Institute Genome Sequencing Center for Infectious Disease"/>
            <person name="Ma L.-J."/>
            <person name="Dead R."/>
            <person name="Young S."/>
            <person name="Zeng Q."/>
            <person name="Koehrsen M."/>
            <person name="Alvarado L."/>
            <person name="Berlin A."/>
            <person name="Chapman S.B."/>
            <person name="Chen Z."/>
            <person name="Freedman E."/>
            <person name="Gellesch M."/>
            <person name="Goldberg J."/>
            <person name="Griggs A."/>
            <person name="Gujja S."/>
            <person name="Heilman E.R."/>
            <person name="Heiman D."/>
            <person name="Hepburn T."/>
            <person name="Howarth C."/>
            <person name="Jen D."/>
            <person name="Larson L."/>
            <person name="Mehta T."/>
            <person name="Neiman D."/>
            <person name="Pearson M."/>
            <person name="Roberts A."/>
            <person name="Saif S."/>
            <person name="Shea T."/>
            <person name="Shenoy N."/>
            <person name="Sisk P."/>
            <person name="Stolte C."/>
            <person name="Sykes S."/>
            <person name="Walk T."/>
            <person name="White J."/>
            <person name="Yandava C."/>
            <person name="Haas B."/>
            <person name="Nusbaum C."/>
            <person name="Birren B."/>
        </authorList>
    </citation>
    <scope>NUCLEOTIDE SEQUENCE</scope>
    <source>
        <strain evidence="1">R3-111a-1</strain>
    </source>
</reference>
<dbReference type="GeneID" id="20350165"/>
<reference evidence="2" key="4">
    <citation type="journal article" date="2015" name="G3 (Bethesda)">
        <title>Genome sequences of three phytopathogenic species of the Magnaporthaceae family of fungi.</title>
        <authorList>
            <person name="Okagaki L.H."/>
            <person name="Nunes C.C."/>
            <person name="Sailsbery J."/>
            <person name="Clay B."/>
            <person name="Brown D."/>
            <person name="John T."/>
            <person name="Oh Y."/>
            <person name="Young N."/>
            <person name="Fitzgerald M."/>
            <person name="Haas B.J."/>
            <person name="Zeng Q."/>
            <person name="Young S."/>
            <person name="Adiconis X."/>
            <person name="Fan L."/>
            <person name="Levin J.Z."/>
            <person name="Mitchell T.K."/>
            <person name="Okubara P.A."/>
            <person name="Farman M.L."/>
            <person name="Kohn L.M."/>
            <person name="Birren B."/>
            <person name="Ma L.-J."/>
            <person name="Dean R.A."/>
        </authorList>
    </citation>
    <scope>NUCLEOTIDE SEQUENCE</scope>
    <source>
        <strain evidence="2">R3-111a-1</strain>
    </source>
</reference>
<evidence type="ECO:0000313" key="2">
    <source>
        <dbReference type="EnsemblFungi" id="EJT72855"/>
    </source>
</evidence>
<evidence type="ECO:0000313" key="3">
    <source>
        <dbReference type="Proteomes" id="UP000006039"/>
    </source>
</evidence>
<reference evidence="2" key="5">
    <citation type="submission" date="2018-04" db="UniProtKB">
        <authorList>
            <consortium name="EnsemblFungi"/>
        </authorList>
    </citation>
    <scope>IDENTIFICATION</scope>
    <source>
        <strain evidence="2">R3-111a-1</strain>
    </source>
</reference>
<reference evidence="3" key="1">
    <citation type="submission" date="2010-07" db="EMBL/GenBank/DDBJ databases">
        <title>The genome sequence of Gaeumannomyces graminis var. tritici strain R3-111a-1.</title>
        <authorList>
            <consortium name="The Broad Institute Genome Sequencing Platform"/>
            <person name="Ma L.-J."/>
            <person name="Dead R."/>
            <person name="Young S."/>
            <person name="Zeng Q."/>
            <person name="Koehrsen M."/>
            <person name="Alvarado L."/>
            <person name="Berlin A."/>
            <person name="Chapman S.B."/>
            <person name="Chen Z."/>
            <person name="Freedman E."/>
            <person name="Gellesch M."/>
            <person name="Goldberg J."/>
            <person name="Griggs A."/>
            <person name="Gujja S."/>
            <person name="Heilman E.R."/>
            <person name="Heiman D."/>
            <person name="Hepburn T."/>
            <person name="Howarth C."/>
            <person name="Jen D."/>
            <person name="Larson L."/>
            <person name="Mehta T."/>
            <person name="Neiman D."/>
            <person name="Pearson M."/>
            <person name="Roberts A."/>
            <person name="Saif S."/>
            <person name="Shea T."/>
            <person name="Shenoy N."/>
            <person name="Sisk P."/>
            <person name="Stolte C."/>
            <person name="Sykes S."/>
            <person name="Walk T."/>
            <person name="White J."/>
            <person name="Yandava C."/>
            <person name="Haas B."/>
            <person name="Nusbaum C."/>
            <person name="Birren B."/>
        </authorList>
    </citation>
    <scope>NUCLEOTIDE SEQUENCE [LARGE SCALE GENOMIC DNA]</scope>
    <source>
        <strain evidence="3">R3-111a-1</strain>
    </source>
</reference>
<organism evidence="1">
    <name type="scientific">Gaeumannomyces tritici (strain R3-111a-1)</name>
    <name type="common">Wheat and barley take-all root rot fungus</name>
    <name type="synonym">Gaeumannomyces graminis var. tritici</name>
    <dbReference type="NCBI Taxonomy" id="644352"/>
    <lineage>
        <taxon>Eukaryota</taxon>
        <taxon>Fungi</taxon>
        <taxon>Dikarya</taxon>
        <taxon>Ascomycota</taxon>
        <taxon>Pezizomycotina</taxon>
        <taxon>Sordariomycetes</taxon>
        <taxon>Sordariomycetidae</taxon>
        <taxon>Magnaporthales</taxon>
        <taxon>Magnaporthaceae</taxon>
        <taxon>Gaeumannomyces</taxon>
    </lineage>
</organism>
<keyword evidence="3" id="KW-1185">Reference proteome</keyword>
<dbReference type="EMBL" id="GL385399">
    <property type="protein sequence ID" value="EJT72855.1"/>
    <property type="molecule type" value="Genomic_DNA"/>
</dbReference>
<sequence>MARSASLHVMLAAHRRGLVWREGDHPAACWRSRSRYRISVPHELSLLFKCRKKQTRLHQGLEHLRHPPWSGIGQRSIPTGRFTPTDRFERQPRPDELCIAFCPYFRLQVICRSVGLPGWPVFGGPAWAALWGLGRMEATRLGRAAMAAGRPSTVPRSPLKMAVWRTWKLQRRDGALAT</sequence>
<dbReference type="EnsemblFungi" id="EJT72855">
    <property type="protein sequence ID" value="EJT72855"/>
    <property type="gene ID" value="GGTG_09707"/>
</dbReference>
<dbReference type="RefSeq" id="XP_009225829.1">
    <property type="nucleotide sequence ID" value="XM_009227565.1"/>
</dbReference>
<reference evidence="1" key="3">
    <citation type="submission" date="2010-09" db="EMBL/GenBank/DDBJ databases">
        <title>Annotation of Gaeumannomyces graminis var. tritici R3-111a-1.</title>
        <authorList>
            <consortium name="The Broad Institute Genome Sequencing Platform"/>
            <person name="Ma L.-J."/>
            <person name="Dead R."/>
            <person name="Young S.K."/>
            <person name="Zeng Q."/>
            <person name="Gargeya S."/>
            <person name="Fitzgerald M."/>
            <person name="Haas B."/>
            <person name="Abouelleil A."/>
            <person name="Alvarado L."/>
            <person name="Arachchi H.M."/>
            <person name="Berlin A."/>
            <person name="Brown A."/>
            <person name="Chapman S.B."/>
            <person name="Chen Z."/>
            <person name="Dunbar C."/>
            <person name="Freedman E."/>
            <person name="Gearin G."/>
            <person name="Gellesch M."/>
            <person name="Goldberg J."/>
            <person name="Griggs A."/>
            <person name="Gujja S."/>
            <person name="Heiman D."/>
            <person name="Howarth C."/>
            <person name="Larson L."/>
            <person name="Lui A."/>
            <person name="MacDonald P.J.P."/>
            <person name="Mehta T."/>
            <person name="Montmayeur A."/>
            <person name="Murphy C."/>
            <person name="Neiman D."/>
            <person name="Pearson M."/>
            <person name="Priest M."/>
            <person name="Roberts A."/>
            <person name="Saif S."/>
            <person name="Shea T."/>
            <person name="Shenoy N."/>
            <person name="Sisk P."/>
            <person name="Stolte C."/>
            <person name="Sykes S."/>
            <person name="Yandava C."/>
            <person name="Wortman J."/>
            <person name="Nusbaum C."/>
            <person name="Birren B."/>
        </authorList>
    </citation>
    <scope>NUCLEOTIDE SEQUENCE</scope>
    <source>
        <strain evidence="1">R3-111a-1</strain>
    </source>
</reference>
<dbReference type="AlphaFoldDB" id="J3P872"/>
<gene>
    <name evidence="2" type="primary">20350165</name>
    <name evidence="1" type="ORF">GGTG_09707</name>
</gene>
<protein>
    <submittedName>
        <fullName evidence="1 2">Uncharacterized protein</fullName>
    </submittedName>
</protein>
<dbReference type="VEuPathDB" id="FungiDB:GGTG_09707"/>
<accession>J3P872</accession>